<dbReference type="Proteomes" id="UP000223596">
    <property type="component" value="Unassembled WGS sequence"/>
</dbReference>
<dbReference type="GO" id="GO:0006935">
    <property type="term" value="P:chemotaxis"/>
    <property type="evidence" value="ECO:0007669"/>
    <property type="project" value="InterPro"/>
</dbReference>
<evidence type="ECO:0000259" key="2">
    <source>
        <dbReference type="PROSITE" id="PS50851"/>
    </source>
</evidence>
<dbReference type="PROSITE" id="PS50851">
    <property type="entry name" value="CHEW"/>
    <property type="match status" value="1"/>
</dbReference>
<name>A0AB36TIG7_ACETH</name>
<dbReference type="InterPro" id="IPR039315">
    <property type="entry name" value="CheW"/>
</dbReference>
<evidence type="ECO:0000256" key="1">
    <source>
        <dbReference type="SAM" id="MobiDB-lite"/>
    </source>
</evidence>
<protein>
    <submittedName>
        <fullName evidence="3">Purine-binding chemotaxis protein CheW</fullName>
    </submittedName>
</protein>
<dbReference type="EMBL" id="PDBW01000001">
    <property type="protein sequence ID" value="PFH02620.1"/>
    <property type="molecule type" value="Genomic_DNA"/>
</dbReference>
<feature type="region of interest" description="Disordered" evidence="1">
    <location>
        <begin position="148"/>
        <end position="192"/>
    </location>
</feature>
<organism evidence="3 4">
    <name type="scientific">Acetivibrio thermocellus AD2</name>
    <dbReference type="NCBI Taxonomy" id="1138384"/>
    <lineage>
        <taxon>Bacteria</taxon>
        <taxon>Bacillati</taxon>
        <taxon>Bacillota</taxon>
        <taxon>Clostridia</taxon>
        <taxon>Eubacteriales</taxon>
        <taxon>Oscillospiraceae</taxon>
        <taxon>Acetivibrio</taxon>
    </lineage>
</organism>
<evidence type="ECO:0000313" key="3">
    <source>
        <dbReference type="EMBL" id="PFH02620.1"/>
    </source>
</evidence>
<dbReference type="SUPFAM" id="SSF50341">
    <property type="entry name" value="CheW-like"/>
    <property type="match status" value="1"/>
</dbReference>
<dbReference type="PANTHER" id="PTHR22617:SF23">
    <property type="entry name" value="CHEMOTAXIS PROTEIN CHEW"/>
    <property type="match status" value="1"/>
</dbReference>
<dbReference type="RefSeq" id="WP_003517213.1">
    <property type="nucleotide sequence ID" value="NZ_CP013828.1"/>
</dbReference>
<dbReference type="Gene3D" id="2.30.30.40">
    <property type="entry name" value="SH3 Domains"/>
    <property type="match status" value="1"/>
</dbReference>
<proteinExistence type="predicted"/>
<reference evidence="3 4" key="1">
    <citation type="submission" date="2017-09" db="EMBL/GenBank/DDBJ databases">
        <title>Evaluation of Pacific Biosciences Sequencing Technology to Finishing C. thermocellum Genome Sequences.</title>
        <authorList>
            <person name="Brown S."/>
        </authorList>
    </citation>
    <scope>NUCLEOTIDE SEQUENCE [LARGE SCALE GENOMIC DNA]</scope>
    <source>
        <strain evidence="3 4">AD2</strain>
    </source>
</reference>
<gene>
    <name evidence="3" type="ORF">M972_111405</name>
</gene>
<feature type="domain" description="CheW-like" evidence="2">
    <location>
        <begin position="3"/>
        <end position="143"/>
    </location>
</feature>
<evidence type="ECO:0000313" key="4">
    <source>
        <dbReference type="Proteomes" id="UP000223596"/>
    </source>
</evidence>
<dbReference type="Gene3D" id="2.40.50.180">
    <property type="entry name" value="CheA-289, Domain 4"/>
    <property type="match status" value="1"/>
</dbReference>
<dbReference type="PANTHER" id="PTHR22617">
    <property type="entry name" value="CHEMOTAXIS SENSOR HISTIDINE KINASE-RELATED"/>
    <property type="match status" value="1"/>
</dbReference>
<dbReference type="GO" id="GO:0007165">
    <property type="term" value="P:signal transduction"/>
    <property type="evidence" value="ECO:0007669"/>
    <property type="project" value="InterPro"/>
</dbReference>
<accession>A0AB36TIG7</accession>
<comment type="caution">
    <text evidence="3">The sequence shown here is derived from an EMBL/GenBank/DDBJ whole genome shotgun (WGS) entry which is preliminary data.</text>
</comment>
<feature type="compositionally biased region" description="Basic and acidic residues" evidence="1">
    <location>
        <begin position="176"/>
        <end position="192"/>
    </location>
</feature>
<dbReference type="InterPro" id="IPR036061">
    <property type="entry name" value="CheW-like_dom_sf"/>
</dbReference>
<dbReference type="InterPro" id="IPR002545">
    <property type="entry name" value="CheW-lke_dom"/>
</dbReference>
<feature type="compositionally biased region" description="Acidic residues" evidence="1">
    <location>
        <begin position="149"/>
        <end position="167"/>
    </location>
</feature>
<sequence>MEGMQIVVFSLNDEICGVDTSQVKEIVKYEEVSKMPRMPRFIDGVINLRGKVVPVVNLNKRFKLGDMEVGKKTKIIITDIEDKLIGFVVNDVYEIIRLSADDIEPTPEIIKKVYNDYLKCVGKKDDKLIAILDLSVILTDSEIDKLEENFEDENNTNDDNENDDCNDNEGSSENNNEDKLEENTEENEKDKE</sequence>
<dbReference type="GO" id="GO:0005829">
    <property type="term" value="C:cytosol"/>
    <property type="evidence" value="ECO:0007669"/>
    <property type="project" value="TreeGrafter"/>
</dbReference>
<dbReference type="Pfam" id="PF01584">
    <property type="entry name" value="CheW"/>
    <property type="match status" value="1"/>
</dbReference>
<dbReference type="GeneID" id="35805918"/>
<dbReference type="SMART" id="SM00260">
    <property type="entry name" value="CheW"/>
    <property type="match status" value="1"/>
</dbReference>
<dbReference type="AlphaFoldDB" id="A0AB36TIG7"/>